<accession>A0A812KKY3</accession>
<dbReference type="EMBL" id="CAJNIZ010003795">
    <property type="protein sequence ID" value="CAE7226039.1"/>
    <property type="molecule type" value="Genomic_DNA"/>
</dbReference>
<dbReference type="GO" id="GO:0005634">
    <property type="term" value="C:nucleus"/>
    <property type="evidence" value="ECO:0007669"/>
    <property type="project" value="TreeGrafter"/>
</dbReference>
<evidence type="ECO:0000256" key="2">
    <source>
        <dbReference type="SAM" id="MobiDB-lite"/>
    </source>
</evidence>
<dbReference type="PANTHER" id="PTHR13261:SF0">
    <property type="entry name" value="BRCA2 AND CDKN1A-INTERACTING PROTEIN"/>
    <property type="match status" value="1"/>
</dbReference>
<dbReference type="OrthoDB" id="5673at2759"/>
<feature type="compositionally biased region" description="Basic and acidic residues" evidence="2">
    <location>
        <begin position="10"/>
        <end position="20"/>
    </location>
</feature>
<evidence type="ECO:0000313" key="4">
    <source>
        <dbReference type="Proteomes" id="UP000649617"/>
    </source>
</evidence>
<comment type="caution">
    <text evidence="3">The sequence shown here is derived from an EMBL/GenBank/DDBJ whole genome shotgun (WGS) entry which is preliminary data.</text>
</comment>
<dbReference type="PANTHER" id="PTHR13261">
    <property type="entry name" value="BRCA2 AND CDKN1A INTERACTING PROTEIN"/>
    <property type="match status" value="1"/>
</dbReference>
<evidence type="ECO:0008006" key="5">
    <source>
        <dbReference type="Google" id="ProtNLM"/>
    </source>
</evidence>
<name>A0A812KKY3_SYMPI</name>
<comment type="similarity">
    <text evidence="1">Belongs to the BCP1 family.</text>
</comment>
<keyword evidence="4" id="KW-1185">Reference proteome</keyword>
<evidence type="ECO:0000256" key="1">
    <source>
        <dbReference type="ARBA" id="ARBA00006781"/>
    </source>
</evidence>
<organism evidence="3 4">
    <name type="scientific">Symbiodinium pilosum</name>
    <name type="common">Dinoflagellate</name>
    <dbReference type="NCBI Taxonomy" id="2952"/>
    <lineage>
        <taxon>Eukaryota</taxon>
        <taxon>Sar</taxon>
        <taxon>Alveolata</taxon>
        <taxon>Dinophyceae</taxon>
        <taxon>Suessiales</taxon>
        <taxon>Symbiodiniaceae</taxon>
        <taxon>Symbiodinium</taxon>
    </lineage>
</organism>
<dbReference type="Pfam" id="PF13862">
    <property type="entry name" value="BCCIP"/>
    <property type="match status" value="1"/>
</dbReference>
<dbReference type="InterPro" id="IPR025602">
    <property type="entry name" value="BCP1_family"/>
</dbReference>
<gene>
    <name evidence="3" type="ORF">SPIL2461_LOCUS3203</name>
</gene>
<dbReference type="Proteomes" id="UP000649617">
    <property type="component" value="Unassembled WGS sequence"/>
</dbReference>
<reference evidence="3" key="1">
    <citation type="submission" date="2021-02" db="EMBL/GenBank/DDBJ databases">
        <authorList>
            <person name="Dougan E. K."/>
            <person name="Rhodes N."/>
            <person name="Thang M."/>
            <person name="Chan C."/>
        </authorList>
    </citation>
    <scope>NUCLEOTIDE SEQUENCE</scope>
</reference>
<sequence length="595" mass="65640">MKRKRQARQGLEEGDGKAKPGPEAFEVEFEFFDPEESDFHSVRELLCTGALGFWDLDFSELADSIVEQVNIGTMIKSGSGEGLDEEDEEDAALCGLLTALNLRQFSEKAWCQHLIPLLEEKAKGSGMQENLKTFFKEAQPGLLISERYVNLPLELIPMLHKAVLEDIQWSQTTEHCPSEARAESFCEKYFLSFLNAQERPFYFFTHFMLLAKCHVSDTGTASIRLGGHTVAFTRPEDEALAKAASLGFSFACQAAESKPKRKKKSNSAVPAASANSQDRVAVLCLTRSAYEKVVAGLRKALDTKADARNHLLPEPVFLLCRSEHDEDPAQARNGQSKLQMSHFSGRHMYLHPSAALDAGLAVRRLLADAGVAMHKVKKTATEIERKIFHLCGLLVPLSYQLLLTHGVSRSFCVQLCWLITVLGVSADWLRVHVSFVRDHWPLKSILREKEANQLCGGSYFSLGCTLAIQIFAPVIAMTSILFLVMGDMTAALIGRSFGQSICSIGIGPGGKKSVEGSTAMFMTCFVFGCTLFSPVHLREYAVAIGSLVATLTELYEPFGINDNVTIPLLSGIALTFGFARTYSCEPARSPLLWYL</sequence>
<proteinExistence type="inferred from homology"/>
<dbReference type="AlphaFoldDB" id="A0A812KKY3"/>
<protein>
    <recommendedName>
        <fullName evidence="5">Dolichol kinase</fullName>
    </recommendedName>
</protein>
<feature type="region of interest" description="Disordered" evidence="2">
    <location>
        <begin position="1"/>
        <end position="23"/>
    </location>
</feature>
<evidence type="ECO:0000313" key="3">
    <source>
        <dbReference type="EMBL" id="CAE7226039.1"/>
    </source>
</evidence>